<proteinExistence type="predicted"/>
<organism evidence="1 2">
    <name type="scientific">Rotaria sordida</name>
    <dbReference type="NCBI Taxonomy" id="392033"/>
    <lineage>
        <taxon>Eukaryota</taxon>
        <taxon>Metazoa</taxon>
        <taxon>Spiralia</taxon>
        <taxon>Gnathifera</taxon>
        <taxon>Rotifera</taxon>
        <taxon>Eurotatoria</taxon>
        <taxon>Bdelloidea</taxon>
        <taxon>Philodinida</taxon>
        <taxon>Philodinidae</taxon>
        <taxon>Rotaria</taxon>
    </lineage>
</organism>
<dbReference type="AlphaFoldDB" id="A0A820FG78"/>
<feature type="non-terminal residue" evidence="1">
    <location>
        <position position="1"/>
    </location>
</feature>
<name>A0A820FG78_9BILA</name>
<reference evidence="1" key="1">
    <citation type="submission" date="2021-02" db="EMBL/GenBank/DDBJ databases">
        <authorList>
            <person name="Nowell W R."/>
        </authorList>
    </citation>
    <scope>NUCLEOTIDE SEQUENCE</scope>
</reference>
<comment type="caution">
    <text evidence="1">The sequence shown here is derived from an EMBL/GenBank/DDBJ whole genome shotgun (WGS) entry which is preliminary data.</text>
</comment>
<dbReference type="Proteomes" id="UP000663836">
    <property type="component" value="Unassembled WGS sequence"/>
</dbReference>
<evidence type="ECO:0000313" key="1">
    <source>
        <dbReference type="EMBL" id="CAF4261190.1"/>
    </source>
</evidence>
<gene>
    <name evidence="1" type="ORF">JBS370_LOCUS39081</name>
</gene>
<dbReference type="EMBL" id="CAJOBD010024830">
    <property type="protein sequence ID" value="CAF4261190.1"/>
    <property type="molecule type" value="Genomic_DNA"/>
</dbReference>
<protein>
    <submittedName>
        <fullName evidence="1">Uncharacterized protein</fullName>
    </submittedName>
</protein>
<sequence length="41" mass="4437">LNAGVAWGVQDDVVLVPPDYTTSKAFLNQKKSNTLKVSNFA</sequence>
<accession>A0A820FG78</accession>
<evidence type="ECO:0000313" key="2">
    <source>
        <dbReference type="Proteomes" id="UP000663836"/>
    </source>
</evidence>